<dbReference type="Proteomes" id="UP000183918">
    <property type="component" value="Unassembled WGS sequence"/>
</dbReference>
<gene>
    <name evidence="1" type="ORF">SAMN02910414_00509</name>
</gene>
<proteinExistence type="predicted"/>
<organism evidence="1 2">
    <name type="scientific">Lachnobacterium bovis DSM 14045</name>
    <dbReference type="NCBI Taxonomy" id="1122142"/>
    <lineage>
        <taxon>Bacteria</taxon>
        <taxon>Bacillati</taxon>
        <taxon>Bacillota</taxon>
        <taxon>Clostridia</taxon>
        <taxon>Lachnospirales</taxon>
        <taxon>Lachnospiraceae</taxon>
        <taxon>Lachnobacterium</taxon>
    </lineage>
</organism>
<protein>
    <submittedName>
        <fullName evidence="1">Uncharacterized protein</fullName>
    </submittedName>
</protein>
<reference evidence="1 2" key="1">
    <citation type="submission" date="2016-10" db="EMBL/GenBank/DDBJ databases">
        <authorList>
            <person name="de Groot N.N."/>
        </authorList>
    </citation>
    <scope>NUCLEOTIDE SEQUENCE [LARGE SCALE GENOMIC DNA]</scope>
    <source>
        <strain evidence="1 2">DSM 14045</strain>
    </source>
</reference>
<evidence type="ECO:0000313" key="2">
    <source>
        <dbReference type="Proteomes" id="UP000183918"/>
    </source>
</evidence>
<accession>A0A1H3GAV8</accession>
<evidence type="ECO:0000313" key="1">
    <source>
        <dbReference type="EMBL" id="SDY00463.1"/>
    </source>
</evidence>
<sequence length="182" mass="21371">MKSYFKNLYNYQLVPFEKEIVLFCSRDYINEALNIRKDLNEEIVAKAFFASEIDSYIEDVANKILEIVMEQTEWFLDDKEKEAAYQAELDETITSIEETEGISFDELTTEDCLDFWGVETKEEVLDEIRIAADFRIKYALFCSYHNGLDLKAIDLFTPDAFNSDFLVNYIKKDLIVNKEIEL</sequence>
<dbReference type="EMBL" id="FNPG01000006">
    <property type="protein sequence ID" value="SDY00463.1"/>
    <property type="molecule type" value="Genomic_DNA"/>
</dbReference>
<name>A0A1H3GAV8_9FIRM</name>
<dbReference type="RefSeq" id="WP_074715900.1">
    <property type="nucleotide sequence ID" value="NZ_FNPG01000006.1"/>
</dbReference>
<keyword evidence="2" id="KW-1185">Reference proteome</keyword>
<dbReference type="AlphaFoldDB" id="A0A1H3GAV8"/>
<dbReference type="OrthoDB" id="2048673at2"/>